<dbReference type="PANTHER" id="PTHR35319:SF2">
    <property type="entry name" value="YCF54"/>
    <property type="match status" value="1"/>
</dbReference>
<dbReference type="Gene3D" id="3.30.70.1860">
    <property type="entry name" value="Uncharacterised protein family Ycf54"/>
    <property type="match status" value="1"/>
</dbReference>
<dbReference type="Pfam" id="PF10674">
    <property type="entry name" value="Ycf54"/>
    <property type="match status" value="1"/>
</dbReference>
<keyword evidence="2" id="KW-0934">Plastid</keyword>
<dbReference type="EMBL" id="KX284716">
    <property type="protein sequence ID" value="AOM65788.1"/>
    <property type="molecule type" value="Genomic_DNA"/>
</dbReference>
<name>A0A1C9CBL5_9FLOR</name>
<proteinExistence type="inferred from homology"/>
<reference evidence="2" key="1">
    <citation type="journal article" date="2016" name="BMC Biol.">
        <title>Parallel evolution of highly conserved plastid genome architecture in red seaweeds and seed plants.</title>
        <authorList>
            <person name="Lee J."/>
            <person name="Cho C.H."/>
            <person name="Park S.I."/>
            <person name="Choi J.W."/>
            <person name="Song H.S."/>
            <person name="West J.A."/>
            <person name="Bhattacharya D."/>
            <person name="Yoon H.S."/>
        </authorList>
    </citation>
    <scope>NUCLEOTIDE SEQUENCE</scope>
</reference>
<organism evidence="2">
    <name type="scientific">Apophlaea sinclairii</name>
    <dbReference type="NCBI Taxonomy" id="212746"/>
    <lineage>
        <taxon>Eukaryota</taxon>
        <taxon>Rhodophyta</taxon>
        <taxon>Florideophyceae</taxon>
        <taxon>Hildenbrandiophycidae</taxon>
        <taxon>Hildenbrandiales</taxon>
        <taxon>Hildenbrandiaceae</taxon>
        <taxon>Apophlaea</taxon>
    </lineage>
</organism>
<evidence type="ECO:0000313" key="2">
    <source>
        <dbReference type="EMBL" id="AOM65788.1"/>
    </source>
</evidence>
<evidence type="ECO:0008006" key="3">
    <source>
        <dbReference type="Google" id="ProtNLM"/>
    </source>
</evidence>
<dbReference type="PANTHER" id="PTHR35319">
    <property type="match status" value="1"/>
</dbReference>
<accession>A0A1C9CBL5</accession>
<comment type="similarity">
    <text evidence="1">Belongs to the ycf54 family.</text>
</comment>
<evidence type="ECO:0000256" key="1">
    <source>
        <dbReference type="ARBA" id="ARBA00043978"/>
    </source>
</evidence>
<dbReference type="AlphaFoldDB" id="A0A1C9CBL5"/>
<dbReference type="RefSeq" id="YP_009296648.1">
    <property type="nucleotide sequence ID" value="NC_031172.1"/>
</dbReference>
<sequence length="97" mass="11397">MNPYYFALASEKFLLRQEPIEEILRERTKYYEYMNKPIDFWLIKPNLFLEVPEILEVGKKLSGPIAAVISTNVLFITWLKLRLSFVITGSITKTILK</sequence>
<geneLocation type="plastid" evidence="2"/>
<gene>
    <name evidence="2" type="primary">ycf54</name>
    <name evidence="2" type="ORF">Apop_098</name>
</gene>
<dbReference type="InterPro" id="IPR019616">
    <property type="entry name" value="Ycf54"/>
</dbReference>
<protein>
    <recommendedName>
        <fullName evidence="3">Ycf54</fullName>
    </recommendedName>
</protein>
<dbReference type="GeneID" id="29073024"/>
<dbReference type="InterPro" id="IPR038409">
    <property type="entry name" value="Ycf54-like_sf"/>
</dbReference>